<evidence type="ECO:0000313" key="2">
    <source>
        <dbReference type="EMBL" id="CAF0969658.1"/>
    </source>
</evidence>
<evidence type="ECO:0000313" key="6">
    <source>
        <dbReference type="Proteomes" id="UP000663829"/>
    </source>
</evidence>
<dbReference type="EMBL" id="CAJNOQ010036576">
    <property type="protein sequence ID" value="CAF1604765.1"/>
    <property type="molecule type" value="Genomic_DNA"/>
</dbReference>
<feature type="compositionally biased region" description="Low complexity" evidence="1">
    <location>
        <begin position="267"/>
        <end position="299"/>
    </location>
</feature>
<feature type="region of interest" description="Disordered" evidence="1">
    <location>
        <begin position="130"/>
        <end position="157"/>
    </location>
</feature>
<evidence type="ECO:0000313" key="5">
    <source>
        <dbReference type="EMBL" id="CAF4483817.1"/>
    </source>
</evidence>
<name>A0A816B527_9BILA</name>
<dbReference type="EMBL" id="CAJOBA010005358">
    <property type="protein sequence ID" value="CAF3741160.1"/>
    <property type="molecule type" value="Genomic_DNA"/>
</dbReference>
<keyword evidence="6" id="KW-1185">Reference proteome</keyword>
<feature type="compositionally biased region" description="Polar residues" evidence="1">
    <location>
        <begin position="141"/>
        <end position="150"/>
    </location>
</feature>
<protein>
    <submittedName>
        <fullName evidence="3">Uncharacterized protein</fullName>
    </submittedName>
</protein>
<evidence type="ECO:0000313" key="3">
    <source>
        <dbReference type="EMBL" id="CAF1604765.1"/>
    </source>
</evidence>
<dbReference type="Proteomes" id="UP000681722">
    <property type="component" value="Unassembled WGS sequence"/>
</dbReference>
<proteinExistence type="predicted"/>
<gene>
    <name evidence="3" type="ORF">GPM918_LOCUS42675</name>
    <name evidence="2" type="ORF">OVA965_LOCUS13031</name>
    <name evidence="5" type="ORF">SRO942_LOCUS43972</name>
    <name evidence="4" type="ORF">TMI583_LOCUS13035</name>
</gene>
<dbReference type="Proteomes" id="UP000677228">
    <property type="component" value="Unassembled WGS sequence"/>
</dbReference>
<organism evidence="3 6">
    <name type="scientific">Didymodactylos carnosus</name>
    <dbReference type="NCBI Taxonomy" id="1234261"/>
    <lineage>
        <taxon>Eukaryota</taxon>
        <taxon>Metazoa</taxon>
        <taxon>Spiralia</taxon>
        <taxon>Gnathifera</taxon>
        <taxon>Rotifera</taxon>
        <taxon>Eurotatoria</taxon>
        <taxon>Bdelloidea</taxon>
        <taxon>Philodinida</taxon>
        <taxon>Philodinidae</taxon>
        <taxon>Didymodactylos</taxon>
    </lineage>
</organism>
<dbReference type="AlphaFoldDB" id="A0A816B527"/>
<feature type="compositionally biased region" description="Low complexity" evidence="1">
    <location>
        <begin position="130"/>
        <end position="140"/>
    </location>
</feature>
<comment type="caution">
    <text evidence="3">The sequence shown here is derived from an EMBL/GenBank/DDBJ whole genome shotgun (WGS) entry which is preliminary data.</text>
</comment>
<evidence type="ECO:0000256" key="1">
    <source>
        <dbReference type="SAM" id="MobiDB-lite"/>
    </source>
</evidence>
<dbReference type="EMBL" id="CAJNOK010005352">
    <property type="protein sequence ID" value="CAF0969658.1"/>
    <property type="molecule type" value="Genomic_DNA"/>
</dbReference>
<accession>A0A816B527</accession>
<dbReference type="OrthoDB" id="10015352at2759"/>
<dbReference type="Proteomes" id="UP000682733">
    <property type="component" value="Unassembled WGS sequence"/>
</dbReference>
<sequence>MSGESLFWNTNDIPSDVFSLTDNDFYEFVKKRLGHCQARLIEIQKIGCMSVFLMTDDICDALELDVDCDEFDDLKKELCFRLRDGTFLVKPGIRSSFECLKKLMLKIGEEKTKEQSKRKFQRTNMIQAPTNTLTSSSSSTPLIQANTTQTSSRSSSELSLDNHKQYLLNLMKKWCQSNKENLSMNDFDLIDGVDFHLNLVNNNNEIDANVVCKCGVMTKLAKKENKLQLSNYYKHLKDTSCSLMKDMRKKNKKTTSVESSSHHQPMASATTNPVVAAVSTSSNTSSSQSASSKRSANESQTPAPTKKKRRFIN</sequence>
<feature type="compositionally biased region" description="Polar residues" evidence="1">
    <location>
        <begin position="254"/>
        <end position="263"/>
    </location>
</feature>
<evidence type="ECO:0000313" key="4">
    <source>
        <dbReference type="EMBL" id="CAF3741160.1"/>
    </source>
</evidence>
<dbReference type="EMBL" id="CAJOBC010103114">
    <property type="protein sequence ID" value="CAF4483817.1"/>
    <property type="molecule type" value="Genomic_DNA"/>
</dbReference>
<reference evidence="3" key="1">
    <citation type="submission" date="2021-02" db="EMBL/GenBank/DDBJ databases">
        <authorList>
            <person name="Nowell W R."/>
        </authorList>
    </citation>
    <scope>NUCLEOTIDE SEQUENCE</scope>
</reference>
<feature type="region of interest" description="Disordered" evidence="1">
    <location>
        <begin position="244"/>
        <end position="313"/>
    </location>
</feature>
<dbReference type="Proteomes" id="UP000663829">
    <property type="component" value="Unassembled WGS sequence"/>
</dbReference>